<dbReference type="AlphaFoldDB" id="A0A3Q9J2W2"/>
<keyword evidence="2" id="KW-0624">Polysaccharide degradation</keyword>
<evidence type="ECO:0000256" key="1">
    <source>
        <dbReference type="ARBA" id="ARBA00023295"/>
    </source>
</evidence>
<protein>
    <recommendedName>
        <fullName evidence="3">Fibronectin type-III domain-containing protein</fullName>
    </recommendedName>
</protein>
<organism evidence="4 5">
    <name type="scientific">Microbacterium oxydans</name>
    <dbReference type="NCBI Taxonomy" id="82380"/>
    <lineage>
        <taxon>Bacteria</taxon>
        <taxon>Bacillati</taxon>
        <taxon>Actinomycetota</taxon>
        <taxon>Actinomycetes</taxon>
        <taxon>Micrococcales</taxon>
        <taxon>Microbacteriaceae</taxon>
        <taxon>Microbacterium</taxon>
    </lineage>
</organism>
<evidence type="ECO:0000313" key="5">
    <source>
        <dbReference type="Proteomes" id="UP000274841"/>
    </source>
</evidence>
<dbReference type="GO" id="GO:0016798">
    <property type="term" value="F:hydrolase activity, acting on glycosyl bonds"/>
    <property type="evidence" value="ECO:0007669"/>
    <property type="project" value="UniProtKB-KW"/>
</dbReference>
<dbReference type="InterPro" id="IPR013783">
    <property type="entry name" value="Ig-like_fold"/>
</dbReference>
<dbReference type="EMBL" id="CP031422">
    <property type="protein sequence ID" value="AZS39976.1"/>
    <property type="molecule type" value="Genomic_DNA"/>
</dbReference>
<dbReference type="RefSeq" id="WP_046748983.1">
    <property type="nucleotide sequence ID" value="NZ_CP031422.1"/>
</dbReference>
<keyword evidence="2" id="KW-0119">Carbohydrate metabolism</keyword>
<evidence type="ECO:0000313" key="4">
    <source>
        <dbReference type="EMBL" id="AZS39976.1"/>
    </source>
</evidence>
<dbReference type="Proteomes" id="UP000274841">
    <property type="component" value="Chromosome"/>
</dbReference>
<dbReference type="SMART" id="SM00060">
    <property type="entry name" value="FN3"/>
    <property type="match status" value="1"/>
</dbReference>
<dbReference type="PROSITE" id="PS50853">
    <property type="entry name" value="FN3"/>
    <property type="match status" value="1"/>
</dbReference>
<gene>
    <name evidence="4" type="ORF">CVS54_01294</name>
</gene>
<feature type="domain" description="Fibronectin type-III" evidence="3">
    <location>
        <begin position="104"/>
        <end position="197"/>
    </location>
</feature>
<dbReference type="Pfam" id="PF00041">
    <property type="entry name" value="fn3"/>
    <property type="match status" value="1"/>
</dbReference>
<keyword evidence="1" id="KW-0378">Hydrolase</keyword>
<dbReference type="KEGG" id="moy:CVS54_01294"/>
<keyword evidence="1" id="KW-0326">Glycosidase</keyword>
<reference evidence="4 5" key="1">
    <citation type="submission" date="2018-08" db="EMBL/GenBank/DDBJ databases">
        <title>Microbacterium oxydans strain HG3.</title>
        <authorList>
            <person name="ORTET P."/>
        </authorList>
    </citation>
    <scope>NUCLEOTIDE SEQUENCE [LARGE SCALE GENOMIC DNA]</scope>
    <source>
        <strain evidence="4 5">HG3</strain>
    </source>
</reference>
<dbReference type="CDD" id="cd00063">
    <property type="entry name" value="FN3"/>
    <property type="match status" value="1"/>
</dbReference>
<sequence>MADYAVGARGTLRITDDGSTVAFYVLCSDPQTFVGSYSWYGTVNGVGVGGTVSLGKGFGSRLLGAWNVGYTQTVSLGQNATGTSGLGGAASFSTGIYRATVPGTPGTPSVSEIMPQSMRLTWTIPGNGGAGIDQMLLRRSTDPNFGTYTDFPQGGGVTTAVVSGLIPGTVYYWRVYAHNAVGYGPSSGIANARTLSGFKAWNGTQFKNTILRVYDADGQFKLCILREWDGTNWKVCG</sequence>
<evidence type="ECO:0000256" key="2">
    <source>
        <dbReference type="ARBA" id="ARBA00023326"/>
    </source>
</evidence>
<name>A0A3Q9J2W2_9MICO</name>
<dbReference type="Gene3D" id="2.60.40.10">
    <property type="entry name" value="Immunoglobulins"/>
    <property type="match status" value="1"/>
</dbReference>
<dbReference type="GO" id="GO:0000272">
    <property type="term" value="P:polysaccharide catabolic process"/>
    <property type="evidence" value="ECO:0007669"/>
    <property type="project" value="UniProtKB-KW"/>
</dbReference>
<accession>A0A3Q9J2W2</accession>
<dbReference type="InterPro" id="IPR003961">
    <property type="entry name" value="FN3_dom"/>
</dbReference>
<proteinExistence type="predicted"/>
<dbReference type="SUPFAM" id="SSF49265">
    <property type="entry name" value="Fibronectin type III"/>
    <property type="match status" value="1"/>
</dbReference>
<evidence type="ECO:0000259" key="3">
    <source>
        <dbReference type="PROSITE" id="PS50853"/>
    </source>
</evidence>
<dbReference type="InterPro" id="IPR036116">
    <property type="entry name" value="FN3_sf"/>
</dbReference>